<evidence type="ECO:0000256" key="5">
    <source>
        <dbReference type="ARBA" id="ARBA00022490"/>
    </source>
</evidence>
<comment type="function">
    <text evidence="11">The coatomer is a cytosolic protein complex that binds to dilysine motifs and reversibly associates with Golgi non-clathrin-coated vesicles, which further mediate biosynthetic protein transport from the ER, via the Golgi up to the trans Golgi network. The coatomer complex is required for budding from Golgi membranes, and is essential for the retrograde Golgi-to-ER transport of dilysine-tagged proteins.</text>
</comment>
<keyword evidence="7 11" id="KW-0653">Protein transport</keyword>
<comment type="caution">
    <text evidence="12">The sequence shown here is derived from an EMBL/GenBank/DDBJ whole genome shotgun (WGS) entry which is preliminary data.</text>
</comment>
<evidence type="ECO:0000256" key="9">
    <source>
        <dbReference type="ARBA" id="ARBA00023136"/>
    </source>
</evidence>
<dbReference type="GO" id="GO:0005198">
    <property type="term" value="F:structural molecule activity"/>
    <property type="evidence" value="ECO:0007669"/>
    <property type="project" value="UniProtKB-UniRule"/>
</dbReference>
<keyword evidence="4 11" id="KW-0813">Transport</keyword>
<dbReference type="EMBL" id="CAHR02000046">
    <property type="protein sequence ID" value="CCG81605.1"/>
    <property type="molecule type" value="Genomic_DNA"/>
</dbReference>
<dbReference type="eggNOG" id="KOG3081">
    <property type="taxonomic scope" value="Eukaryota"/>
</dbReference>
<evidence type="ECO:0000256" key="7">
    <source>
        <dbReference type="ARBA" id="ARBA00022927"/>
    </source>
</evidence>
<reference evidence="12 13" key="1">
    <citation type="journal article" date="2013" name="MBio">
        <title>Genome sequencing of the plant pathogen Taphrina deformans, the causal agent of peach leaf curl.</title>
        <authorList>
            <person name="Cisse O.H."/>
            <person name="Almeida J.M.G.C.F."/>
            <person name="Fonseca A."/>
            <person name="Kumar A.A."/>
            <person name="Salojaervi J."/>
            <person name="Overmyer K."/>
            <person name="Hauser P.M."/>
            <person name="Pagni M."/>
        </authorList>
    </citation>
    <scope>NUCLEOTIDE SEQUENCE [LARGE SCALE GENOMIC DNA]</scope>
    <source>
        <strain evidence="13">PYCC 5710 / ATCC 11124 / CBS 356.35 / IMI 108563 / JCM 9778 / NBRC 8474</strain>
    </source>
</reference>
<dbReference type="GO" id="GO:0030126">
    <property type="term" value="C:COPI vesicle coat"/>
    <property type="evidence" value="ECO:0007669"/>
    <property type="project" value="TreeGrafter"/>
</dbReference>
<evidence type="ECO:0000256" key="8">
    <source>
        <dbReference type="ARBA" id="ARBA00023034"/>
    </source>
</evidence>
<evidence type="ECO:0000256" key="1">
    <source>
        <dbReference type="ARBA" id="ARBA00004255"/>
    </source>
</evidence>
<dbReference type="OrthoDB" id="310217at2759"/>
<dbReference type="PANTHER" id="PTHR10805:SF0">
    <property type="entry name" value="COATOMER SUBUNIT EPSILON"/>
    <property type="match status" value="1"/>
</dbReference>
<evidence type="ECO:0000256" key="11">
    <source>
        <dbReference type="PIRNR" id="PIRNR016478"/>
    </source>
</evidence>
<dbReference type="GO" id="GO:0006888">
    <property type="term" value="P:endoplasmic reticulum to Golgi vesicle-mediated transport"/>
    <property type="evidence" value="ECO:0007669"/>
    <property type="project" value="TreeGrafter"/>
</dbReference>
<dbReference type="VEuPathDB" id="FungiDB:TAPDE_001257"/>
<dbReference type="AlphaFoldDB" id="R4X7Z9"/>
<evidence type="ECO:0000256" key="3">
    <source>
        <dbReference type="ARBA" id="ARBA00008827"/>
    </source>
</evidence>
<accession>R4X7Z9</accession>
<evidence type="ECO:0000313" key="12">
    <source>
        <dbReference type="EMBL" id="CCG81605.1"/>
    </source>
</evidence>
<keyword evidence="8 11" id="KW-0333">Golgi apparatus</keyword>
<dbReference type="PANTHER" id="PTHR10805">
    <property type="entry name" value="COATOMER SUBUNIT EPSILON"/>
    <property type="match status" value="1"/>
</dbReference>
<dbReference type="SUPFAM" id="SSF48452">
    <property type="entry name" value="TPR-like"/>
    <property type="match status" value="1"/>
</dbReference>
<gene>
    <name evidence="12" type="ORF">TAPDE_001257</name>
</gene>
<dbReference type="Pfam" id="PF04733">
    <property type="entry name" value="Coatomer_E"/>
    <property type="match status" value="1"/>
</dbReference>
<keyword evidence="6 11" id="KW-0931">ER-Golgi transport</keyword>
<comment type="subcellular location">
    <subcellularLocation>
        <location evidence="2">Cytoplasmic vesicle</location>
        <location evidence="2">COPI-coated vesicle membrane</location>
        <topology evidence="2">Peripheral membrane protein</topology>
        <orientation evidence="2">Cytoplasmic side</orientation>
    </subcellularLocation>
    <subcellularLocation>
        <location evidence="1">Golgi apparatus membrane</location>
        <topology evidence="1">Peripheral membrane protein</topology>
        <orientation evidence="1">Cytoplasmic side</orientation>
    </subcellularLocation>
</comment>
<evidence type="ECO:0000256" key="4">
    <source>
        <dbReference type="ARBA" id="ARBA00022448"/>
    </source>
</evidence>
<dbReference type="GO" id="GO:0015031">
    <property type="term" value="P:protein transport"/>
    <property type="evidence" value="ECO:0007669"/>
    <property type="project" value="UniProtKB-UniRule"/>
</dbReference>
<dbReference type="STRING" id="1097556.R4X7Z9"/>
<protein>
    <recommendedName>
        <fullName evidence="11">Coatomer subunit epsilon</fullName>
    </recommendedName>
</protein>
<name>R4X7Z9_TAPDE</name>
<dbReference type="PIRSF" id="PIRSF016478">
    <property type="entry name" value="Coatomer_esu"/>
    <property type="match status" value="1"/>
</dbReference>
<dbReference type="GO" id="GO:0000139">
    <property type="term" value="C:Golgi membrane"/>
    <property type="evidence" value="ECO:0007669"/>
    <property type="project" value="UniProtKB-SubCell"/>
</dbReference>
<dbReference type="Proteomes" id="UP000013776">
    <property type="component" value="Unassembled WGS sequence"/>
</dbReference>
<comment type="similarity">
    <text evidence="3 11">Belongs to the COPE family.</text>
</comment>
<keyword evidence="5 11" id="KW-0963">Cytoplasm</keyword>
<sequence length="283" mass="30817">MSFDADPLYNEKNAFYKGQFQTVIDDASSKEGAEALVLRAKVELNAQKCTKELKSTKDDISQAAYALALHKTGNTTEALKIADKLAGSDNPDVQIIIATVFARDSERVEDAIDVLNSIEDSLEAVALLIQVYLSTNQLSSAQSTLQSAKSWAQDAELIQLAEMWVSLRAGGTDAYQNAFYTAQEFADTTGSPVRMLLAQSVIEIQLGRYDEAEGTLLQVLNKDPSSPDALANQVVLWTLLGRDTAPIVEKLKSVDASHPLVQQIEEKASEFDSCAANYTFVEA</sequence>
<evidence type="ECO:0000313" key="13">
    <source>
        <dbReference type="Proteomes" id="UP000013776"/>
    </source>
</evidence>
<keyword evidence="9 11" id="KW-0472">Membrane</keyword>
<evidence type="ECO:0000256" key="6">
    <source>
        <dbReference type="ARBA" id="ARBA00022892"/>
    </source>
</evidence>
<dbReference type="GO" id="GO:0006890">
    <property type="term" value="P:retrograde vesicle-mediated transport, Golgi to endoplasmic reticulum"/>
    <property type="evidence" value="ECO:0007669"/>
    <property type="project" value="UniProtKB-UniRule"/>
</dbReference>
<evidence type="ECO:0000256" key="2">
    <source>
        <dbReference type="ARBA" id="ARBA00004347"/>
    </source>
</evidence>
<proteinExistence type="inferred from homology"/>
<keyword evidence="10 11" id="KW-0968">Cytoplasmic vesicle</keyword>
<dbReference type="GO" id="GO:0006891">
    <property type="term" value="P:intra-Golgi vesicle-mediated transport"/>
    <property type="evidence" value="ECO:0007669"/>
    <property type="project" value="TreeGrafter"/>
</dbReference>
<dbReference type="Gene3D" id="1.25.40.10">
    <property type="entry name" value="Tetratricopeptide repeat domain"/>
    <property type="match status" value="1"/>
</dbReference>
<dbReference type="InterPro" id="IPR006822">
    <property type="entry name" value="Coatomer_esu"/>
</dbReference>
<dbReference type="InterPro" id="IPR011990">
    <property type="entry name" value="TPR-like_helical_dom_sf"/>
</dbReference>
<organism evidence="12 13">
    <name type="scientific">Taphrina deformans (strain PYCC 5710 / ATCC 11124 / CBS 356.35 / IMI 108563 / JCM 9778 / NBRC 8474)</name>
    <name type="common">Peach leaf curl fungus</name>
    <name type="synonym">Lalaria deformans</name>
    <dbReference type="NCBI Taxonomy" id="1097556"/>
    <lineage>
        <taxon>Eukaryota</taxon>
        <taxon>Fungi</taxon>
        <taxon>Dikarya</taxon>
        <taxon>Ascomycota</taxon>
        <taxon>Taphrinomycotina</taxon>
        <taxon>Taphrinomycetes</taxon>
        <taxon>Taphrinales</taxon>
        <taxon>Taphrinaceae</taxon>
        <taxon>Taphrina</taxon>
    </lineage>
</organism>
<evidence type="ECO:0000256" key="10">
    <source>
        <dbReference type="ARBA" id="ARBA00023329"/>
    </source>
</evidence>
<keyword evidence="13" id="KW-1185">Reference proteome</keyword>